<feature type="transmembrane region" description="Helical" evidence="4">
    <location>
        <begin position="345"/>
        <end position="363"/>
    </location>
</feature>
<dbReference type="Proteomes" id="UP000198656">
    <property type="component" value="Unassembled WGS sequence"/>
</dbReference>
<evidence type="ECO:0000256" key="1">
    <source>
        <dbReference type="ARBA" id="ARBA00004236"/>
    </source>
</evidence>
<feature type="transmembrane region" description="Helical" evidence="4">
    <location>
        <begin position="250"/>
        <end position="270"/>
    </location>
</feature>
<gene>
    <name evidence="6" type="ORF">SAMN05443529_101131</name>
</gene>
<feature type="transmembrane region" description="Helical" evidence="4">
    <location>
        <begin position="308"/>
        <end position="325"/>
    </location>
</feature>
<dbReference type="GO" id="GO:0010181">
    <property type="term" value="F:FMN binding"/>
    <property type="evidence" value="ECO:0007669"/>
    <property type="project" value="InterPro"/>
</dbReference>
<keyword evidence="4" id="KW-1133">Transmembrane helix</keyword>
<dbReference type="PANTHER" id="PTHR30224">
    <property type="entry name" value="ELECTRON TRANSPORT PROTEIN"/>
    <property type="match status" value="1"/>
</dbReference>
<sequence>MKMGNYTFLLKKGKAFIIIVACSLLLLTSIYQQIANKQSILSILQQGDPAAVNFNEVNGVYKTYELMDAKGNFLSYGVISSASGYGGPITMLTTVSREGRIVNAVILENTETPLYLKKVRGFGYPENLKGKKITQPLNNYEDIDAVSGATRTTTGIKLAVEKGIYQVGQNQLGLTVPSQKHIHFQWQDGLVVLLFVVAMAASVRNMRRLRIWLLVSSVVILGFVTNSSLTIGNFISILALKIPTFFERPVWYLMVLGVLVVTLILGNNFYCTWLCPFGAVQEGIYKALNLINYVPNPRLISIAQKSRWLFLWLAAMLALLFNNPGIASYEPFSVFFDGDGSTSQWIIMGIILLSSIFILRFWCRCFCPVGACLNTLASCKQRGKKLFRNKFISKESSEIPTSLISISGCCQDCTSSKKEKPKVSPLSSSDKLVAGVIVVICFLIVGALFQSIWMS</sequence>
<dbReference type="SMART" id="SM00900">
    <property type="entry name" value="FMN_bind"/>
    <property type="match status" value="1"/>
</dbReference>
<proteinExistence type="predicted"/>
<protein>
    <submittedName>
        <fullName evidence="6">4Fe-4S binding domain-containing protein</fullName>
    </submittedName>
</protein>
<evidence type="ECO:0000256" key="2">
    <source>
        <dbReference type="ARBA" id="ARBA00022475"/>
    </source>
</evidence>
<feature type="transmembrane region" description="Helical" evidence="4">
    <location>
        <begin position="432"/>
        <end position="453"/>
    </location>
</feature>
<evidence type="ECO:0000313" key="7">
    <source>
        <dbReference type="Proteomes" id="UP000198656"/>
    </source>
</evidence>
<comment type="subcellular location">
    <subcellularLocation>
        <location evidence="1">Cell membrane</location>
    </subcellularLocation>
</comment>
<dbReference type="AlphaFoldDB" id="A0A1G7RML9"/>
<evidence type="ECO:0000313" key="6">
    <source>
        <dbReference type="EMBL" id="SDG11986.1"/>
    </source>
</evidence>
<dbReference type="GO" id="GO:0005886">
    <property type="term" value="C:plasma membrane"/>
    <property type="evidence" value="ECO:0007669"/>
    <property type="project" value="UniProtKB-SubCell"/>
</dbReference>
<dbReference type="InterPro" id="IPR017896">
    <property type="entry name" value="4Fe4S_Fe-S-bd"/>
</dbReference>
<dbReference type="STRING" id="1121419.SAMN05443529_101131"/>
<evidence type="ECO:0000259" key="5">
    <source>
        <dbReference type="SMART" id="SM00900"/>
    </source>
</evidence>
<keyword evidence="2" id="KW-1003">Cell membrane</keyword>
<organism evidence="6 7">
    <name type="scientific">Desulfosporosinus hippei DSM 8344</name>
    <dbReference type="NCBI Taxonomy" id="1121419"/>
    <lineage>
        <taxon>Bacteria</taxon>
        <taxon>Bacillati</taxon>
        <taxon>Bacillota</taxon>
        <taxon>Clostridia</taxon>
        <taxon>Eubacteriales</taxon>
        <taxon>Desulfitobacteriaceae</taxon>
        <taxon>Desulfosporosinus</taxon>
    </lineage>
</organism>
<keyword evidence="3 4" id="KW-0472">Membrane</keyword>
<name>A0A1G7RML9_9FIRM</name>
<dbReference type="EMBL" id="FNCP01000001">
    <property type="protein sequence ID" value="SDG11986.1"/>
    <property type="molecule type" value="Genomic_DNA"/>
</dbReference>
<accession>A0A1G7RML9</accession>
<dbReference type="Pfam" id="PF04205">
    <property type="entry name" value="FMN_bind"/>
    <property type="match status" value="1"/>
</dbReference>
<feature type="domain" description="FMN-binding" evidence="5">
    <location>
        <begin position="84"/>
        <end position="167"/>
    </location>
</feature>
<evidence type="ECO:0000256" key="3">
    <source>
        <dbReference type="ARBA" id="ARBA00023136"/>
    </source>
</evidence>
<evidence type="ECO:0000256" key="4">
    <source>
        <dbReference type="SAM" id="Phobius"/>
    </source>
</evidence>
<dbReference type="Pfam" id="PF12801">
    <property type="entry name" value="Fer4_5"/>
    <property type="match status" value="2"/>
</dbReference>
<keyword evidence="7" id="KW-1185">Reference proteome</keyword>
<dbReference type="PANTHER" id="PTHR30224:SF4">
    <property type="entry name" value="ELECTRON TRANSPORT PROTEIN YCCM-RELATED"/>
    <property type="match status" value="1"/>
</dbReference>
<feature type="transmembrane region" description="Helical" evidence="4">
    <location>
        <begin position="211"/>
        <end position="238"/>
    </location>
</feature>
<reference evidence="7" key="1">
    <citation type="submission" date="2016-10" db="EMBL/GenBank/DDBJ databases">
        <authorList>
            <person name="Varghese N."/>
            <person name="Submissions S."/>
        </authorList>
    </citation>
    <scope>NUCLEOTIDE SEQUENCE [LARGE SCALE GENOMIC DNA]</scope>
    <source>
        <strain evidence="7">DSM 8344</strain>
    </source>
</reference>
<dbReference type="InterPro" id="IPR052378">
    <property type="entry name" value="NosR_regulator"/>
</dbReference>
<keyword evidence="4" id="KW-0812">Transmembrane</keyword>
<dbReference type="InterPro" id="IPR007329">
    <property type="entry name" value="FMN-bd"/>
</dbReference>